<dbReference type="PROSITE" id="PS51932">
    <property type="entry name" value="BMV"/>
    <property type="match status" value="1"/>
</dbReference>
<dbReference type="PANTHER" id="PTHR36539">
    <property type="entry name" value="ETHANOLAMINE UTILIZATION PROTEIN EUTN"/>
    <property type="match status" value="1"/>
</dbReference>
<dbReference type="InterPro" id="IPR036677">
    <property type="entry name" value="EutN_CcmL_sf"/>
</dbReference>
<dbReference type="SUPFAM" id="SSF159133">
    <property type="entry name" value="EutN/CcmL-like"/>
    <property type="match status" value="1"/>
</dbReference>
<reference evidence="3 4" key="1">
    <citation type="submission" date="2024-08" db="EMBL/GenBank/DDBJ databases">
        <title>Whole-genome sequencing of halo(alkali)philic microorganisms from hypersaline lakes.</title>
        <authorList>
            <person name="Sorokin D.Y."/>
            <person name="Merkel A.Y."/>
            <person name="Messina E."/>
            <person name="Yakimov M."/>
        </authorList>
    </citation>
    <scope>NUCLEOTIDE SEQUENCE [LARGE SCALE GENOMIC DNA]</scope>
    <source>
        <strain evidence="3 4">AB-hyl4</strain>
    </source>
</reference>
<gene>
    <name evidence="3" type="ORF">ACERK3_15955</name>
</gene>
<sequence length="107" mass="11422">MRIGRVIGTVTLNRRLESLKPGRLLVVEALDAHALQHMDTEARREGPMPESLVVFDELGAGVGQLIALSEGGEAAAPFHPGRVPVDAYNAAILDTIQVNAELTKSLV</sequence>
<dbReference type="Proteomes" id="UP001575105">
    <property type="component" value="Unassembled WGS sequence"/>
</dbReference>
<comment type="subcellular location">
    <subcellularLocation>
        <location evidence="1">Bacterial microcompartment</location>
    </subcellularLocation>
</comment>
<organism evidence="3 4">
    <name type="scientific">Natronomicrosphaera hydrolytica</name>
    <dbReference type="NCBI Taxonomy" id="3242702"/>
    <lineage>
        <taxon>Bacteria</taxon>
        <taxon>Pseudomonadati</taxon>
        <taxon>Planctomycetota</taxon>
        <taxon>Phycisphaerae</taxon>
        <taxon>Phycisphaerales</taxon>
        <taxon>Phycisphaeraceae</taxon>
        <taxon>Natronomicrosphaera</taxon>
    </lineage>
</organism>
<evidence type="ECO:0000313" key="3">
    <source>
        <dbReference type="EMBL" id="MFA9479781.1"/>
    </source>
</evidence>
<accession>A0ABV4U8C6</accession>
<name>A0ABV4U8C6_9BACT</name>
<keyword evidence="4" id="KW-1185">Reference proteome</keyword>
<dbReference type="RefSeq" id="WP_425346706.1">
    <property type="nucleotide sequence ID" value="NZ_JBGUBD010000012.1"/>
</dbReference>
<protein>
    <submittedName>
        <fullName evidence="3">EutN/CcmL family microcompartment protein</fullName>
    </submittedName>
</protein>
<evidence type="ECO:0000256" key="2">
    <source>
        <dbReference type="ARBA" id="ARBA00024446"/>
    </source>
</evidence>
<comment type="caution">
    <text evidence="3">The sequence shown here is derived from an EMBL/GenBank/DDBJ whole genome shotgun (WGS) entry which is preliminary data.</text>
</comment>
<evidence type="ECO:0000313" key="4">
    <source>
        <dbReference type="Proteomes" id="UP001575105"/>
    </source>
</evidence>
<dbReference type="PANTHER" id="PTHR36539:SF1">
    <property type="entry name" value="BACTERIAL MICROCOMPARTMENT SHELL VERTEX PROTEIN EUTN"/>
    <property type="match status" value="1"/>
</dbReference>
<dbReference type="InterPro" id="IPR004992">
    <property type="entry name" value="EutN_CcmL"/>
</dbReference>
<dbReference type="Gene3D" id="2.40.50.220">
    <property type="entry name" value="EutN/Ccml"/>
    <property type="match status" value="1"/>
</dbReference>
<dbReference type="EMBL" id="JBGUBD010000012">
    <property type="protein sequence ID" value="MFA9479781.1"/>
    <property type="molecule type" value="Genomic_DNA"/>
</dbReference>
<dbReference type="Pfam" id="PF03319">
    <property type="entry name" value="EutN_CcmL"/>
    <property type="match status" value="1"/>
</dbReference>
<evidence type="ECO:0000256" key="1">
    <source>
        <dbReference type="ARBA" id="ARBA00024322"/>
    </source>
</evidence>
<keyword evidence="2" id="KW-1283">Bacterial microcompartment</keyword>
<proteinExistence type="predicted"/>